<dbReference type="OrthoDB" id="9759749at2"/>
<protein>
    <submittedName>
        <fullName evidence="1">LmbE family N-acetylglucosaminyl deacetylase</fullName>
    </submittedName>
    <submittedName>
        <fullName evidence="2">N-acetylglucosaminyl deacetylase, LmbE family</fullName>
    </submittedName>
</protein>
<accession>A0A2Y9B7C8</accession>
<evidence type="ECO:0000313" key="2">
    <source>
        <dbReference type="EMBL" id="SSA51418.1"/>
    </source>
</evidence>
<dbReference type="InterPro" id="IPR003737">
    <property type="entry name" value="GlcNAc_PI_deacetylase-related"/>
</dbReference>
<dbReference type="Proteomes" id="UP000245839">
    <property type="component" value="Unassembled WGS sequence"/>
</dbReference>
<gene>
    <name evidence="1" type="ORF">BCF38_11912</name>
    <name evidence="2" type="ORF">SAMN05421539_11912</name>
</gene>
<dbReference type="Proteomes" id="UP000251571">
    <property type="component" value="Unassembled WGS sequence"/>
</dbReference>
<sequence length="738" mass="80140">MTPDQTRLEADRAAPRIVQLWRLVTGMRTPLTFMQSGAHPDDETSGMLAALRFRDGLDLAYVCSTRGEGGQNDIGREAGAALGVLRTAEMERAAEILDMRVRWMTPAPGDPVHDFGFSKSGEEALARWGRDRTLDRFARALRVLRPDLLCPTFLDVPGQHGHHRAMTLLAPEAIARAADPAWETEQEPWRVTKLYLPAWSGAGTAYDDDLPPPPATVVVSGQGVDPVTGASWARIGQWSRGMHRTQGMGRWPEAQRDWPLHLVEGGAEEAVTEGLPVCWADLGWPGGARIDALVAEMVAALARPDVVARAGSEALALVPERGHRAERLRTRLHRALFLAAGAEARGWAEAPLVRPGAHVPIRLETRAGALEAVSATVALPEGWTTGEAGVTVSPSVDATAYPDGYDPLDPAAPCLAVEGTWRGTPLSLRLPLDRTPAARPDGVALKPEAEVVNLARETSVAVRCDGDLDLPEGWRREGAVLHLPPRVGLHEIAVLRDGAPARLVTEIAAPHIPTRVLARPAILRLRALEVAVPDARVAVFGAGRDRVAHWLRRIGVDVSEPHVEALDDPQADTVLLGVFALRFRDGLAERMPRLSDWVRGGGTLTTLYHRPWDAWDPDAMPAPIEIGQPSLRWRVTDNAAKVTHLADHPILAAPNPISDADWEGWHKERGLYFARSWDAAYTPLLEMADPGEAPLRGALLSGQVGQGRHTHCALILHHQMEHLVPGAFRLMANLVAPI</sequence>
<name>A0A2Y9B7C8_9RHOB</name>
<evidence type="ECO:0000313" key="4">
    <source>
        <dbReference type="Proteomes" id="UP000251571"/>
    </source>
</evidence>
<dbReference type="EMBL" id="UETC01000019">
    <property type="protein sequence ID" value="SSA51418.1"/>
    <property type="molecule type" value="Genomic_DNA"/>
</dbReference>
<dbReference type="SUPFAM" id="SSF52317">
    <property type="entry name" value="Class I glutamine amidotransferase-like"/>
    <property type="match status" value="1"/>
</dbReference>
<evidence type="ECO:0000313" key="3">
    <source>
        <dbReference type="Proteomes" id="UP000245839"/>
    </source>
</evidence>
<keyword evidence="3" id="KW-1185">Reference proteome</keyword>
<evidence type="ECO:0000313" key="1">
    <source>
        <dbReference type="EMBL" id="PWJ11445.1"/>
    </source>
</evidence>
<dbReference type="Gene3D" id="3.40.50.10320">
    <property type="entry name" value="LmbE-like"/>
    <property type="match status" value="1"/>
</dbReference>
<dbReference type="EMBL" id="QGDJ01000019">
    <property type="protein sequence ID" value="PWJ11445.1"/>
    <property type="molecule type" value="Genomic_DNA"/>
</dbReference>
<dbReference type="RefSeq" id="WP_109566326.1">
    <property type="nucleotide sequence ID" value="NZ_QGDJ01000019.1"/>
</dbReference>
<dbReference type="InterPro" id="IPR024078">
    <property type="entry name" value="LmbE-like_dom_sf"/>
</dbReference>
<dbReference type="AlphaFoldDB" id="A0A2Y9B7C8"/>
<reference evidence="1 3" key="2">
    <citation type="submission" date="2018-03" db="EMBL/GenBank/DDBJ databases">
        <title>Genomic Encyclopedia of Archaeal and Bacterial Type Strains, Phase II (KMG-II): from individual species to whole genera.</title>
        <authorList>
            <person name="Goeker M."/>
        </authorList>
    </citation>
    <scope>NUCLEOTIDE SEQUENCE [LARGE SCALE GENOMIC DNA]</scope>
    <source>
        <strain evidence="1 3">DSM 25227</strain>
    </source>
</reference>
<reference evidence="2 4" key="1">
    <citation type="submission" date="2016-10" db="EMBL/GenBank/DDBJ databases">
        <authorList>
            <person name="Cai Z."/>
        </authorList>
    </citation>
    <scope>NUCLEOTIDE SEQUENCE [LARGE SCALE GENOMIC DNA]</scope>
    <source>
        <strain evidence="2 4">DSM 25227</strain>
    </source>
</reference>
<dbReference type="InterPro" id="IPR029062">
    <property type="entry name" value="Class_I_gatase-like"/>
</dbReference>
<organism evidence="2 4">
    <name type="scientific">Jannaschia seohaensis</name>
    <dbReference type="NCBI Taxonomy" id="475081"/>
    <lineage>
        <taxon>Bacteria</taxon>
        <taxon>Pseudomonadati</taxon>
        <taxon>Pseudomonadota</taxon>
        <taxon>Alphaproteobacteria</taxon>
        <taxon>Rhodobacterales</taxon>
        <taxon>Roseobacteraceae</taxon>
        <taxon>Jannaschia</taxon>
    </lineage>
</organism>
<dbReference type="Pfam" id="PF02585">
    <property type="entry name" value="PIG-L"/>
    <property type="match status" value="1"/>
</dbReference>
<dbReference type="SUPFAM" id="SSF102588">
    <property type="entry name" value="LmbE-like"/>
    <property type="match status" value="1"/>
</dbReference>
<proteinExistence type="predicted"/>